<dbReference type="InterPro" id="IPR004158">
    <property type="entry name" value="DUF247_pln"/>
</dbReference>
<sequence length="129" mass="14849">MKAEGESLFDIKFKNGVMKIQKLNINEETKPFLRNLLVYEQFSSMDVLYQNSVTDYMNLMECFSASRIDVGLICQHGIIDNCICDDPVIANIFNTIGSFLVLSLESCYSHIFCNVNEQCSRRWKDGWPT</sequence>
<evidence type="ECO:0000313" key="2">
    <source>
        <dbReference type="Proteomes" id="UP000027120"/>
    </source>
</evidence>
<reference evidence="1 2" key="1">
    <citation type="submission" date="2014-04" db="EMBL/GenBank/DDBJ databases">
        <authorList>
            <consortium name="International Citrus Genome Consortium"/>
            <person name="Gmitter F."/>
            <person name="Chen C."/>
            <person name="Farmerie W."/>
            <person name="Harkins T."/>
            <person name="Desany B."/>
            <person name="Mohiuddin M."/>
            <person name="Kodira C."/>
            <person name="Borodovsky M."/>
            <person name="Lomsadze A."/>
            <person name="Burns P."/>
            <person name="Jenkins J."/>
            <person name="Prochnik S."/>
            <person name="Shu S."/>
            <person name="Chapman J."/>
            <person name="Pitluck S."/>
            <person name="Schmutz J."/>
            <person name="Rokhsar D."/>
        </authorList>
    </citation>
    <scope>NUCLEOTIDE SEQUENCE</scope>
</reference>
<accession>A0A067DVW4</accession>
<dbReference type="EMBL" id="KK785438">
    <property type="protein sequence ID" value="KDO42731.1"/>
    <property type="molecule type" value="Genomic_DNA"/>
</dbReference>
<keyword evidence="2" id="KW-1185">Reference proteome</keyword>
<name>A0A067DVW4_CITSI</name>
<evidence type="ECO:0000313" key="1">
    <source>
        <dbReference type="EMBL" id="KDO42731.1"/>
    </source>
</evidence>
<gene>
    <name evidence="1" type="ORF">CISIN_1g046603mg</name>
</gene>
<dbReference type="STRING" id="2711.A0A067DVW4"/>
<dbReference type="Pfam" id="PF03140">
    <property type="entry name" value="DUF247"/>
    <property type="match status" value="1"/>
</dbReference>
<dbReference type="PANTHER" id="PTHR31170:SF25">
    <property type="entry name" value="BNAA09G04570D PROTEIN"/>
    <property type="match status" value="1"/>
</dbReference>
<organism evidence="1 2">
    <name type="scientific">Citrus sinensis</name>
    <name type="common">Sweet orange</name>
    <name type="synonym">Citrus aurantium var. sinensis</name>
    <dbReference type="NCBI Taxonomy" id="2711"/>
    <lineage>
        <taxon>Eukaryota</taxon>
        <taxon>Viridiplantae</taxon>
        <taxon>Streptophyta</taxon>
        <taxon>Embryophyta</taxon>
        <taxon>Tracheophyta</taxon>
        <taxon>Spermatophyta</taxon>
        <taxon>Magnoliopsida</taxon>
        <taxon>eudicotyledons</taxon>
        <taxon>Gunneridae</taxon>
        <taxon>Pentapetalae</taxon>
        <taxon>rosids</taxon>
        <taxon>malvids</taxon>
        <taxon>Sapindales</taxon>
        <taxon>Rutaceae</taxon>
        <taxon>Aurantioideae</taxon>
        <taxon>Citrus</taxon>
    </lineage>
</organism>
<dbReference type="Proteomes" id="UP000027120">
    <property type="component" value="Unassembled WGS sequence"/>
</dbReference>
<dbReference type="PANTHER" id="PTHR31170">
    <property type="entry name" value="BNAC04G53230D PROTEIN"/>
    <property type="match status" value="1"/>
</dbReference>
<protein>
    <submittedName>
        <fullName evidence="1">Uncharacterized protein</fullName>
    </submittedName>
</protein>
<proteinExistence type="predicted"/>
<dbReference type="AlphaFoldDB" id="A0A067DVW4"/>